<name>A0A0M4SZ85_9GAMM</name>
<reference evidence="8 9" key="1">
    <citation type="submission" date="2015-09" db="EMBL/GenBank/DDBJ databases">
        <title>Complete genome of Psychrobacter urativorans R10.10B.</title>
        <authorList>
            <person name="See-Too W.S."/>
            <person name="Chan K.G."/>
        </authorList>
    </citation>
    <scope>NUCLEOTIDE SEQUENCE [LARGE SCALE GENOMIC DNA]</scope>
    <source>
        <strain evidence="8 9">R10.10B</strain>
    </source>
</reference>
<evidence type="ECO:0000256" key="2">
    <source>
        <dbReference type="ARBA" id="ARBA00022741"/>
    </source>
</evidence>
<evidence type="ECO:0000313" key="8">
    <source>
        <dbReference type="EMBL" id="ALF60485.1"/>
    </source>
</evidence>
<dbReference type="Gene3D" id="3.30.420.40">
    <property type="match status" value="2"/>
</dbReference>
<dbReference type="SUPFAM" id="SSF100934">
    <property type="entry name" value="Heat shock protein 70kD (HSP70), C-terminal subdomain"/>
    <property type="match status" value="1"/>
</dbReference>
<dbReference type="InterPro" id="IPR043129">
    <property type="entry name" value="ATPase_NBD"/>
</dbReference>
<dbReference type="InterPro" id="IPR029048">
    <property type="entry name" value="HSP70_C_sf"/>
</dbReference>
<proteinExistence type="inferred from homology"/>
<dbReference type="PANTHER" id="PTHR19375">
    <property type="entry name" value="HEAT SHOCK PROTEIN 70KDA"/>
    <property type="match status" value="1"/>
</dbReference>
<dbReference type="GO" id="GO:0005524">
    <property type="term" value="F:ATP binding"/>
    <property type="evidence" value="ECO:0007669"/>
    <property type="project" value="UniProtKB-KW"/>
</dbReference>
<keyword evidence="2 5" id="KW-0547">Nucleotide-binding</keyword>
<evidence type="ECO:0000256" key="3">
    <source>
        <dbReference type="ARBA" id="ARBA00022840"/>
    </source>
</evidence>
<dbReference type="NCBIfam" id="TIGR01991">
    <property type="entry name" value="HscA"/>
    <property type="match status" value="1"/>
</dbReference>
<dbReference type="Proteomes" id="UP000059847">
    <property type="component" value="Chromosome"/>
</dbReference>
<evidence type="ECO:0000256" key="5">
    <source>
        <dbReference type="HAMAP-Rule" id="MF_00679"/>
    </source>
</evidence>
<keyword evidence="7" id="KW-0175">Coiled coil</keyword>
<protein>
    <recommendedName>
        <fullName evidence="5">Chaperone protein HscA homolog</fullName>
    </recommendedName>
</protein>
<keyword evidence="4 5" id="KW-0143">Chaperone</keyword>
<dbReference type="PROSITE" id="PS01036">
    <property type="entry name" value="HSP70_3"/>
    <property type="match status" value="1"/>
</dbReference>
<dbReference type="PROSITE" id="PS00297">
    <property type="entry name" value="HSP70_1"/>
    <property type="match status" value="1"/>
</dbReference>
<evidence type="ECO:0000313" key="9">
    <source>
        <dbReference type="Proteomes" id="UP000059847"/>
    </source>
</evidence>
<organism evidence="8 9">
    <name type="scientific">Psychrobacter urativorans</name>
    <dbReference type="NCBI Taxonomy" id="45610"/>
    <lineage>
        <taxon>Bacteria</taxon>
        <taxon>Pseudomonadati</taxon>
        <taxon>Pseudomonadota</taxon>
        <taxon>Gammaproteobacteria</taxon>
        <taxon>Moraxellales</taxon>
        <taxon>Moraxellaceae</taxon>
        <taxon>Psychrobacter</taxon>
    </lineage>
</organism>
<feature type="coiled-coil region" evidence="7">
    <location>
        <begin position="526"/>
        <end position="553"/>
    </location>
</feature>
<dbReference type="PRINTS" id="PR00301">
    <property type="entry name" value="HEATSHOCK70"/>
</dbReference>
<dbReference type="OrthoDB" id="9766019at2"/>
<evidence type="ECO:0000256" key="4">
    <source>
        <dbReference type="ARBA" id="ARBA00023186"/>
    </source>
</evidence>
<dbReference type="RefSeq" id="WP_062535937.1">
    <property type="nucleotide sequence ID" value="NZ_CP012678.1"/>
</dbReference>
<dbReference type="GO" id="GO:0016887">
    <property type="term" value="F:ATP hydrolysis activity"/>
    <property type="evidence" value="ECO:0007669"/>
    <property type="project" value="UniProtKB-UniRule"/>
</dbReference>
<keyword evidence="3 5" id="KW-0067">ATP-binding</keyword>
<evidence type="ECO:0000256" key="1">
    <source>
        <dbReference type="ARBA" id="ARBA00007381"/>
    </source>
</evidence>
<comment type="function">
    <text evidence="5">Chaperone involved in the maturation of iron-sulfur cluster-containing proteins. Has a low intrinsic ATPase activity which is markedly stimulated by HscB.</text>
</comment>
<dbReference type="HAMAP" id="MF_00679">
    <property type="entry name" value="HscA"/>
    <property type="match status" value="1"/>
</dbReference>
<dbReference type="InterPro" id="IPR029047">
    <property type="entry name" value="HSP70_peptide-bd_sf"/>
</dbReference>
<dbReference type="GO" id="GO:0016226">
    <property type="term" value="P:iron-sulfur cluster assembly"/>
    <property type="evidence" value="ECO:0007669"/>
    <property type="project" value="InterPro"/>
</dbReference>
<comment type="similarity">
    <text evidence="1 5 6">Belongs to the heat shock protein 70 family.</text>
</comment>
<dbReference type="InterPro" id="IPR010236">
    <property type="entry name" value="ISC_FeS_clus_asmbl_HscA"/>
</dbReference>
<sequence>MSLLQIAEPNQSAKPHQHRFGLGIDLGTTRSLVAVVRSGKSQVLEADHDSDTLLPSVVYYPASGSPLVGQQALAHLPDDPKNTIISAKRFMGRSQSDIKFSHPYELIGAADAMPAFVTAQGEVSPVEVSARILAALKQRAVSALPEDSIEGAVITVPAYFDEAQRQATKDAAEAAGITVLRLLNEPTAAAVAYGLDKRSQIQEQSYYLIYDLGGGTFDVSILKLTDGVFEVLATGGNSALGGDDIDRLLTNWLIKQLNITPADVSLHDKSILAQQAKQYKQALTDAAQVEINIVINDQSFQGILSREALLAIIEPVSRRTLSVCEQVLRDAKLSVQDLDEVILVGGSTRMPAIQQVVTNFFAKQPLCRLNPDEVVALGAAQTAHQLVNGDSNLLLLDVTPLSLGLETMGGLVEVLIPRNTPIPVKKRQIFTTYQNGQTGMVIHVVQGERETVDNCRSLGRFELYGIPPMKAGFGRIEVTFSIDANGQLTVSAQETSTGTESRIEIKPAYGLSDEQKEQLLIAGFQHAEEDKNLRSLIETKVEAERELLALQSALTDFATLLTSEEQQTLTTAMQTMQTTLNSDDLTLIETQQTKLKPHSDAFAARIMNQSVKASMAGTNARDW</sequence>
<dbReference type="GO" id="GO:0140662">
    <property type="term" value="F:ATP-dependent protein folding chaperone"/>
    <property type="evidence" value="ECO:0007669"/>
    <property type="project" value="InterPro"/>
</dbReference>
<evidence type="ECO:0000256" key="6">
    <source>
        <dbReference type="RuleBase" id="RU003322"/>
    </source>
</evidence>
<dbReference type="Gene3D" id="2.60.34.10">
    <property type="entry name" value="Substrate Binding Domain Of DNAk, Chain A, domain 1"/>
    <property type="match status" value="1"/>
</dbReference>
<dbReference type="FunFam" id="3.30.420.40:FF:000046">
    <property type="entry name" value="Chaperone protein HscA"/>
    <property type="match status" value="1"/>
</dbReference>
<dbReference type="SUPFAM" id="SSF53067">
    <property type="entry name" value="Actin-like ATPase domain"/>
    <property type="match status" value="2"/>
</dbReference>
<dbReference type="KEGG" id="pur:AOC03_10900"/>
<keyword evidence="9" id="KW-1185">Reference proteome</keyword>
<dbReference type="Pfam" id="PF00012">
    <property type="entry name" value="HSP70"/>
    <property type="match status" value="1"/>
</dbReference>
<accession>A0A0M4SZ85</accession>
<dbReference type="SUPFAM" id="SSF100920">
    <property type="entry name" value="Heat shock protein 70kD (HSP70), peptide-binding domain"/>
    <property type="match status" value="1"/>
</dbReference>
<dbReference type="InterPro" id="IPR018181">
    <property type="entry name" value="Heat_shock_70_CS"/>
</dbReference>
<dbReference type="Gene3D" id="1.20.1270.10">
    <property type="match status" value="1"/>
</dbReference>
<gene>
    <name evidence="5 8" type="primary">hscA</name>
    <name evidence="8" type="ORF">AOC03_10900</name>
</gene>
<evidence type="ECO:0000256" key="7">
    <source>
        <dbReference type="SAM" id="Coils"/>
    </source>
</evidence>
<dbReference type="AlphaFoldDB" id="A0A0M4SZ85"/>
<dbReference type="Gene3D" id="3.90.640.10">
    <property type="entry name" value="Actin, Chain A, domain 4"/>
    <property type="match status" value="1"/>
</dbReference>
<dbReference type="GO" id="GO:0051082">
    <property type="term" value="F:unfolded protein binding"/>
    <property type="evidence" value="ECO:0007669"/>
    <property type="project" value="InterPro"/>
</dbReference>
<dbReference type="EMBL" id="CP012678">
    <property type="protein sequence ID" value="ALF60485.1"/>
    <property type="molecule type" value="Genomic_DNA"/>
</dbReference>
<dbReference type="InterPro" id="IPR013126">
    <property type="entry name" value="Hsp_70_fam"/>
</dbReference>
<dbReference type="PROSITE" id="PS00329">
    <property type="entry name" value="HSP70_2"/>
    <property type="match status" value="1"/>
</dbReference>
<dbReference type="STRING" id="45610.AOC03_10900"/>
<dbReference type="NCBIfam" id="NF003520">
    <property type="entry name" value="PRK05183.1"/>
    <property type="match status" value="1"/>
</dbReference>